<dbReference type="SUPFAM" id="SSF50891">
    <property type="entry name" value="Cyclophilin-like"/>
    <property type="match status" value="1"/>
</dbReference>
<evidence type="ECO:0000313" key="6">
    <source>
        <dbReference type="Proteomes" id="UP000287687"/>
    </source>
</evidence>
<dbReference type="GO" id="GO:0016740">
    <property type="term" value="F:transferase activity"/>
    <property type="evidence" value="ECO:0007669"/>
    <property type="project" value="UniProtKB-KW"/>
</dbReference>
<sequence>MNTLEVLQAGPMLTVQDLGRAGFLHLGVSGAGPMDRPSMLFANRLVGNEDGDATLEFAHVGGSFTVEQPVRFAVTGGAVEITIDGERRHSWESHHLRPGQVLKIGALRQAVWGYLALSGGIRTPPVLNARSTHVRSGIGGLDGRRLAAGDRLPLGVTEAGALLALRRPLSRPTGPVRVVPGPQTDHFGDQAWKAFLDGPFRVTASRDRMAQVLDGPQILAFAGHDIVSDGTVAGSIQIPSSGRPIVLMAERQTTGGYPKIATVASVDLPRLAQCPTASLVRFHSVSQDEAEDLLIAQSQQWAEALASLEVKPENSPSGSSI</sequence>
<dbReference type="PANTHER" id="PTHR43309">
    <property type="entry name" value="5-OXOPROLINASE SUBUNIT C"/>
    <property type="match status" value="1"/>
</dbReference>
<keyword evidence="3" id="KW-0067">ATP-binding</keyword>
<dbReference type="AlphaFoldDB" id="A0A3S3VTW4"/>
<accession>A0A3S3VTW4</accession>
<evidence type="ECO:0000256" key="1">
    <source>
        <dbReference type="ARBA" id="ARBA00022741"/>
    </source>
</evidence>
<dbReference type="GO" id="GO:0016787">
    <property type="term" value="F:hydrolase activity"/>
    <property type="evidence" value="ECO:0007669"/>
    <property type="project" value="UniProtKB-KW"/>
</dbReference>
<name>A0A3S3VTW4_9HYPH</name>
<evidence type="ECO:0000313" key="5">
    <source>
        <dbReference type="EMBL" id="RWX81777.1"/>
    </source>
</evidence>
<dbReference type="NCBIfam" id="TIGR00724">
    <property type="entry name" value="urea_amlyse_rel"/>
    <property type="match status" value="1"/>
</dbReference>
<organism evidence="5 6">
    <name type="scientific">Neorhizobium lilium</name>
    <dbReference type="NCBI Taxonomy" id="2503024"/>
    <lineage>
        <taxon>Bacteria</taxon>
        <taxon>Pseudomonadati</taxon>
        <taxon>Pseudomonadota</taxon>
        <taxon>Alphaproteobacteria</taxon>
        <taxon>Hyphomicrobiales</taxon>
        <taxon>Rhizobiaceae</taxon>
        <taxon>Rhizobium/Agrobacterium group</taxon>
        <taxon>Neorhizobium</taxon>
    </lineage>
</organism>
<keyword evidence="2" id="KW-0378">Hydrolase</keyword>
<proteinExistence type="predicted"/>
<comment type="caution">
    <text evidence="5">The sequence shown here is derived from an EMBL/GenBank/DDBJ whole genome shotgun (WGS) entry which is preliminary data.</text>
</comment>
<evidence type="ECO:0000259" key="4">
    <source>
        <dbReference type="SMART" id="SM00797"/>
    </source>
</evidence>
<dbReference type="InterPro" id="IPR003778">
    <property type="entry name" value="CT_A_B"/>
</dbReference>
<dbReference type="InterPro" id="IPR052708">
    <property type="entry name" value="PxpC"/>
</dbReference>
<dbReference type="OrthoDB" id="9768696at2"/>
<dbReference type="SMART" id="SM00797">
    <property type="entry name" value="AHS2"/>
    <property type="match status" value="1"/>
</dbReference>
<evidence type="ECO:0000256" key="2">
    <source>
        <dbReference type="ARBA" id="ARBA00022801"/>
    </source>
</evidence>
<feature type="domain" description="Carboxyltransferase" evidence="4">
    <location>
        <begin position="25"/>
        <end position="300"/>
    </location>
</feature>
<dbReference type="Gene3D" id="2.40.100.10">
    <property type="entry name" value="Cyclophilin-like"/>
    <property type="match status" value="1"/>
</dbReference>
<evidence type="ECO:0000256" key="3">
    <source>
        <dbReference type="ARBA" id="ARBA00022840"/>
    </source>
</evidence>
<gene>
    <name evidence="5" type="ORF">EPK99_05865</name>
</gene>
<dbReference type="InterPro" id="IPR029000">
    <property type="entry name" value="Cyclophilin-like_dom_sf"/>
</dbReference>
<dbReference type="EMBL" id="SBIP01000001">
    <property type="protein sequence ID" value="RWX81777.1"/>
    <property type="molecule type" value="Genomic_DNA"/>
</dbReference>
<dbReference type="GO" id="GO:0005524">
    <property type="term" value="F:ATP binding"/>
    <property type="evidence" value="ECO:0007669"/>
    <property type="project" value="UniProtKB-KW"/>
</dbReference>
<protein>
    <submittedName>
        <fullName evidence="5">Biotin-dependent carboxyltransferase family protein</fullName>
    </submittedName>
</protein>
<dbReference type="RefSeq" id="WP_128441972.1">
    <property type="nucleotide sequence ID" value="NZ_SBIP01000001.1"/>
</dbReference>
<dbReference type="Proteomes" id="UP000287687">
    <property type="component" value="Unassembled WGS sequence"/>
</dbReference>
<dbReference type="Pfam" id="PF02626">
    <property type="entry name" value="CT_A_B"/>
    <property type="match status" value="1"/>
</dbReference>
<keyword evidence="5" id="KW-0808">Transferase</keyword>
<keyword evidence="1" id="KW-0547">Nucleotide-binding</keyword>
<dbReference type="PANTHER" id="PTHR43309:SF5">
    <property type="entry name" value="5-OXOPROLINASE SUBUNIT C"/>
    <property type="match status" value="1"/>
</dbReference>
<keyword evidence="6" id="KW-1185">Reference proteome</keyword>
<reference evidence="5 6" key="1">
    <citation type="submission" date="2019-01" db="EMBL/GenBank/DDBJ databases">
        <title>The draft genome of Rhizobium sp. 24NR.</title>
        <authorList>
            <person name="Liu L."/>
            <person name="Liang L."/>
            <person name="Shi S."/>
            <person name="Xu L."/>
            <person name="Wang X."/>
            <person name="Li L."/>
            <person name="Zhang X."/>
        </authorList>
    </citation>
    <scope>NUCLEOTIDE SEQUENCE [LARGE SCALE GENOMIC DNA]</scope>
    <source>
        <strain evidence="5 6">24NR</strain>
    </source>
</reference>